<gene>
    <name evidence="1" type="ORF">BT63DRAFT_420111</name>
</gene>
<proteinExistence type="predicted"/>
<name>A0A6A6UV55_9PEZI</name>
<evidence type="ECO:0000313" key="2">
    <source>
        <dbReference type="Proteomes" id="UP000799302"/>
    </source>
</evidence>
<dbReference type="AlphaFoldDB" id="A0A6A6UV55"/>
<keyword evidence="2" id="KW-1185">Reference proteome</keyword>
<evidence type="ECO:0000313" key="1">
    <source>
        <dbReference type="EMBL" id="KAF2674844.1"/>
    </source>
</evidence>
<dbReference type="Proteomes" id="UP000799302">
    <property type="component" value="Unassembled WGS sequence"/>
</dbReference>
<reference evidence="1" key="1">
    <citation type="journal article" date="2020" name="Stud. Mycol.">
        <title>101 Dothideomycetes genomes: a test case for predicting lifestyles and emergence of pathogens.</title>
        <authorList>
            <person name="Haridas S."/>
            <person name="Albert R."/>
            <person name="Binder M."/>
            <person name="Bloem J."/>
            <person name="Labutti K."/>
            <person name="Salamov A."/>
            <person name="Andreopoulos B."/>
            <person name="Baker S."/>
            <person name="Barry K."/>
            <person name="Bills G."/>
            <person name="Bluhm B."/>
            <person name="Cannon C."/>
            <person name="Castanera R."/>
            <person name="Culley D."/>
            <person name="Daum C."/>
            <person name="Ezra D."/>
            <person name="Gonzalez J."/>
            <person name="Henrissat B."/>
            <person name="Kuo A."/>
            <person name="Liang C."/>
            <person name="Lipzen A."/>
            <person name="Lutzoni F."/>
            <person name="Magnuson J."/>
            <person name="Mondo S."/>
            <person name="Nolan M."/>
            <person name="Ohm R."/>
            <person name="Pangilinan J."/>
            <person name="Park H.-J."/>
            <person name="Ramirez L."/>
            <person name="Alfaro M."/>
            <person name="Sun H."/>
            <person name="Tritt A."/>
            <person name="Yoshinaga Y."/>
            <person name="Zwiers L.-H."/>
            <person name="Turgeon B."/>
            <person name="Goodwin S."/>
            <person name="Spatafora J."/>
            <person name="Crous P."/>
            <person name="Grigoriev I."/>
        </authorList>
    </citation>
    <scope>NUCLEOTIDE SEQUENCE</scope>
    <source>
        <strain evidence="1">CBS 115976</strain>
    </source>
</reference>
<dbReference type="EMBL" id="MU004230">
    <property type="protein sequence ID" value="KAF2674844.1"/>
    <property type="molecule type" value="Genomic_DNA"/>
</dbReference>
<protein>
    <submittedName>
        <fullName evidence="1">Uncharacterized protein</fullName>
    </submittedName>
</protein>
<organism evidence="1 2">
    <name type="scientific">Microthyrium microscopicum</name>
    <dbReference type="NCBI Taxonomy" id="703497"/>
    <lineage>
        <taxon>Eukaryota</taxon>
        <taxon>Fungi</taxon>
        <taxon>Dikarya</taxon>
        <taxon>Ascomycota</taxon>
        <taxon>Pezizomycotina</taxon>
        <taxon>Dothideomycetes</taxon>
        <taxon>Dothideomycetes incertae sedis</taxon>
        <taxon>Microthyriales</taxon>
        <taxon>Microthyriaceae</taxon>
        <taxon>Microthyrium</taxon>
    </lineage>
</organism>
<accession>A0A6A6UV55</accession>
<sequence>MGSSGSKVKAIPSLLASFGAIWNLMRQCCDAIAYLQASLSQSSNVVRNSYSRNKLLWQASNEGQRNRASHPAFAVPGISYLLGRDHRK</sequence>